<dbReference type="PANTHER" id="PTHR30096:SF0">
    <property type="entry name" value="4,5-DOPA DIOXYGENASE EXTRADIOL-LIKE PROTEIN"/>
    <property type="match status" value="1"/>
</dbReference>
<organism evidence="8 9">
    <name type="scientific">Eremothecium cymbalariae (strain CBS 270.75 / DBVPG 7215 / KCTC 17166 / NRRL Y-17582)</name>
    <name type="common">Yeast</name>
    <dbReference type="NCBI Taxonomy" id="931890"/>
    <lineage>
        <taxon>Eukaryota</taxon>
        <taxon>Fungi</taxon>
        <taxon>Dikarya</taxon>
        <taxon>Ascomycota</taxon>
        <taxon>Saccharomycotina</taxon>
        <taxon>Saccharomycetes</taxon>
        <taxon>Saccharomycetales</taxon>
        <taxon>Saccharomycetaceae</taxon>
        <taxon>Eremothecium</taxon>
    </lineage>
</organism>
<dbReference type="RefSeq" id="XP_003646015.1">
    <property type="nucleotide sequence ID" value="XM_003645967.1"/>
</dbReference>
<dbReference type="InterPro" id="IPR004183">
    <property type="entry name" value="Xdiol_dOase_suB"/>
</dbReference>
<dbReference type="KEGG" id="erc:Ecym_4119"/>
<comment type="similarity">
    <text evidence="2">Belongs to the DODA-type extradiol aromatic ring-opening dioxygenase family.</text>
</comment>
<keyword evidence="9" id="KW-1185">Reference proteome</keyword>
<dbReference type="AlphaFoldDB" id="G8JT45"/>
<evidence type="ECO:0000256" key="2">
    <source>
        <dbReference type="ARBA" id="ARBA00007581"/>
    </source>
</evidence>
<evidence type="ECO:0000256" key="3">
    <source>
        <dbReference type="ARBA" id="ARBA00022723"/>
    </source>
</evidence>
<keyword evidence="6" id="KW-0732">Signal</keyword>
<evidence type="ECO:0000256" key="4">
    <source>
        <dbReference type="ARBA" id="ARBA00022833"/>
    </source>
</evidence>
<evidence type="ECO:0000256" key="1">
    <source>
        <dbReference type="ARBA" id="ARBA00001947"/>
    </source>
</evidence>
<dbReference type="CDD" id="cd07363">
    <property type="entry name" value="45_DOPA_Dioxygenase"/>
    <property type="match status" value="1"/>
</dbReference>
<reference evidence="9" key="1">
    <citation type="journal article" date="2012" name="G3 (Bethesda)">
        <title>Pichia sorbitophila, an interspecies yeast hybrid reveals early steps of genome resolution following polyploidization.</title>
        <authorList>
            <person name="Leh Louis V."/>
            <person name="Despons L."/>
            <person name="Friedrich A."/>
            <person name="Martin T."/>
            <person name="Durrens P."/>
            <person name="Casaregola S."/>
            <person name="Neuveglise C."/>
            <person name="Fairhead C."/>
            <person name="Marck C."/>
            <person name="Cruz J.A."/>
            <person name="Straub M.L."/>
            <person name="Kugler V."/>
            <person name="Sacerdot C."/>
            <person name="Uzunov Z."/>
            <person name="Thierry A."/>
            <person name="Weiss S."/>
            <person name="Bleykasten C."/>
            <person name="De Montigny J."/>
            <person name="Jacques N."/>
            <person name="Jung P."/>
            <person name="Lemaire M."/>
            <person name="Mallet S."/>
            <person name="Morel G."/>
            <person name="Richard G.F."/>
            <person name="Sarkar A."/>
            <person name="Savel G."/>
            <person name="Schacherer J."/>
            <person name="Seret M.L."/>
            <person name="Talla E."/>
            <person name="Samson G."/>
            <person name="Jubin C."/>
            <person name="Poulain J."/>
            <person name="Vacherie B."/>
            <person name="Barbe V."/>
            <person name="Pelletier E."/>
            <person name="Sherman D.J."/>
            <person name="Westhof E."/>
            <person name="Weissenbach J."/>
            <person name="Baret P.V."/>
            <person name="Wincker P."/>
            <person name="Gaillardin C."/>
            <person name="Dujon B."/>
            <person name="Souciet J.L."/>
        </authorList>
    </citation>
    <scope>NUCLEOTIDE SEQUENCE [LARGE SCALE GENOMIC DNA]</scope>
    <source>
        <strain evidence="9">CBS 270.75 / DBVPG 7215 / KCTC 17166 / NRRL Y-17582</strain>
    </source>
</reference>
<accession>G8JT45</accession>
<comment type="cofactor">
    <cofactor evidence="1">
        <name>Zn(2+)</name>
        <dbReference type="ChEBI" id="CHEBI:29105"/>
    </cofactor>
</comment>
<dbReference type="EMBL" id="CP002500">
    <property type="protein sequence ID" value="AET39198.1"/>
    <property type="molecule type" value="Genomic_DNA"/>
</dbReference>
<evidence type="ECO:0000256" key="6">
    <source>
        <dbReference type="SAM" id="SignalP"/>
    </source>
</evidence>
<dbReference type="Gene3D" id="3.40.830.10">
    <property type="entry name" value="LigB-like"/>
    <property type="match status" value="1"/>
</dbReference>
<keyword evidence="5" id="KW-0560">Oxidoreductase</keyword>
<feature type="domain" description="Extradiol ring-cleavage dioxygenase class III enzyme subunit B" evidence="7">
    <location>
        <begin position="168"/>
        <end position="379"/>
    </location>
</feature>
<dbReference type="eggNOG" id="ENOG502RYU3">
    <property type="taxonomic scope" value="Eukaryota"/>
</dbReference>
<dbReference type="GeneID" id="11472420"/>
<evidence type="ECO:0000313" key="9">
    <source>
        <dbReference type="Proteomes" id="UP000006790"/>
    </source>
</evidence>
<dbReference type="GO" id="GO:0016702">
    <property type="term" value="F:oxidoreductase activity, acting on single donors with incorporation of molecular oxygen, incorporation of two atoms of oxygen"/>
    <property type="evidence" value="ECO:0007669"/>
    <property type="project" value="UniProtKB-ARBA"/>
</dbReference>
<dbReference type="SUPFAM" id="SSF53213">
    <property type="entry name" value="LigB-like"/>
    <property type="match status" value="1"/>
</dbReference>
<name>G8JT45_ERECY</name>
<proteinExistence type="inferred from homology"/>
<sequence>MSRSLLTFVICVIGIMCAAKTFSSKILSALAPMKTSNMVQTPANVKIASAVDEQVPLDELFVEGTPRTPVYFISHGGPTFMYPDADFGTDEGAYNTTKELGKFIRNVIAPRFIVIVSAHWQSGSPNLVEISVPEASKASVQRSYDDPLAFGSSDVKVSDERELLDPMENRLIYDFHGFPEEMYREQFHSKTHDGLAQHISDTINDAGHGLESVLVKRGIDHGVWVPFKVAFSTSKDDFNPWDVDVPLVQVSLTSSDDFGIHYKLGQALSKYRDLGGLLIMSGMSVHNLKDISKSISLGKPMPYVHEFDKLLRGILINDNDHRDKLNKLTKMVASSDTRGLFYKAHPTLEHFMPIVVGLGAGEALYGDDRYIIKELYSNESYSLSWSLFQFGNY</sequence>
<dbReference type="OrthoDB" id="7396853at2759"/>
<dbReference type="HOGENOM" id="CLU_046582_1_0_1"/>
<dbReference type="OMA" id="EWGFDHG"/>
<gene>
    <name evidence="8" type="ordered locus">Ecym_4119</name>
</gene>
<evidence type="ECO:0000256" key="5">
    <source>
        <dbReference type="ARBA" id="ARBA00023002"/>
    </source>
</evidence>
<evidence type="ECO:0000313" key="8">
    <source>
        <dbReference type="EMBL" id="AET39198.1"/>
    </source>
</evidence>
<keyword evidence="4" id="KW-0862">Zinc</keyword>
<feature type="signal peptide" evidence="6">
    <location>
        <begin position="1"/>
        <end position="23"/>
    </location>
</feature>
<dbReference type="GO" id="GO:0008198">
    <property type="term" value="F:ferrous iron binding"/>
    <property type="evidence" value="ECO:0007669"/>
    <property type="project" value="InterPro"/>
</dbReference>
<dbReference type="PANTHER" id="PTHR30096">
    <property type="entry name" value="4,5-DOPA DIOXYGENASE EXTRADIOL-LIKE PROTEIN"/>
    <property type="match status" value="1"/>
</dbReference>
<keyword evidence="3" id="KW-0479">Metal-binding</keyword>
<evidence type="ECO:0000259" key="7">
    <source>
        <dbReference type="Pfam" id="PF02900"/>
    </source>
</evidence>
<protein>
    <recommendedName>
        <fullName evidence="7">Extradiol ring-cleavage dioxygenase class III enzyme subunit B domain-containing protein</fullName>
    </recommendedName>
</protein>
<dbReference type="Proteomes" id="UP000006790">
    <property type="component" value="Chromosome 4"/>
</dbReference>
<dbReference type="InParanoid" id="G8JT45"/>
<feature type="chain" id="PRO_5003510955" description="Extradiol ring-cleavage dioxygenase class III enzyme subunit B domain-containing protein" evidence="6">
    <location>
        <begin position="24"/>
        <end position="393"/>
    </location>
</feature>
<dbReference type="Pfam" id="PF02900">
    <property type="entry name" value="LigB"/>
    <property type="match status" value="1"/>
</dbReference>
<dbReference type="GO" id="GO:0008270">
    <property type="term" value="F:zinc ion binding"/>
    <property type="evidence" value="ECO:0007669"/>
    <property type="project" value="InterPro"/>
</dbReference>
<dbReference type="InterPro" id="IPR014436">
    <property type="entry name" value="Extradiol_dOase_DODA"/>
</dbReference>